<organism evidence="2 3">
    <name type="scientific">Trichodelitschia bisporula</name>
    <dbReference type="NCBI Taxonomy" id="703511"/>
    <lineage>
        <taxon>Eukaryota</taxon>
        <taxon>Fungi</taxon>
        <taxon>Dikarya</taxon>
        <taxon>Ascomycota</taxon>
        <taxon>Pezizomycotina</taxon>
        <taxon>Dothideomycetes</taxon>
        <taxon>Dothideomycetes incertae sedis</taxon>
        <taxon>Phaeotrichales</taxon>
        <taxon>Phaeotrichaceae</taxon>
        <taxon>Trichodelitschia</taxon>
    </lineage>
</organism>
<evidence type="ECO:0000313" key="2">
    <source>
        <dbReference type="EMBL" id="KAF2398262.1"/>
    </source>
</evidence>
<dbReference type="Proteomes" id="UP000799640">
    <property type="component" value="Unassembled WGS sequence"/>
</dbReference>
<feature type="compositionally biased region" description="Polar residues" evidence="1">
    <location>
        <begin position="70"/>
        <end position="86"/>
    </location>
</feature>
<feature type="region of interest" description="Disordered" evidence="1">
    <location>
        <begin position="683"/>
        <end position="771"/>
    </location>
</feature>
<dbReference type="AlphaFoldDB" id="A0A6G1HQJ1"/>
<evidence type="ECO:0000256" key="1">
    <source>
        <dbReference type="SAM" id="MobiDB-lite"/>
    </source>
</evidence>
<feature type="compositionally biased region" description="Polar residues" evidence="1">
    <location>
        <begin position="717"/>
        <end position="732"/>
    </location>
</feature>
<dbReference type="EMBL" id="ML996700">
    <property type="protein sequence ID" value="KAF2398262.1"/>
    <property type="molecule type" value="Genomic_DNA"/>
</dbReference>
<evidence type="ECO:0000313" key="3">
    <source>
        <dbReference type="Proteomes" id="UP000799640"/>
    </source>
</evidence>
<feature type="compositionally biased region" description="Polar residues" evidence="1">
    <location>
        <begin position="93"/>
        <end position="109"/>
    </location>
</feature>
<reference evidence="2" key="1">
    <citation type="journal article" date="2020" name="Stud. Mycol.">
        <title>101 Dothideomycetes genomes: a test case for predicting lifestyles and emergence of pathogens.</title>
        <authorList>
            <person name="Haridas S."/>
            <person name="Albert R."/>
            <person name="Binder M."/>
            <person name="Bloem J."/>
            <person name="Labutti K."/>
            <person name="Salamov A."/>
            <person name="Andreopoulos B."/>
            <person name="Baker S."/>
            <person name="Barry K."/>
            <person name="Bills G."/>
            <person name="Bluhm B."/>
            <person name="Cannon C."/>
            <person name="Castanera R."/>
            <person name="Culley D."/>
            <person name="Daum C."/>
            <person name="Ezra D."/>
            <person name="Gonzalez J."/>
            <person name="Henrissat B."/>
            <person name="Kuo A."/>
            <person name="Liang C."/>
            <person name="Lipzen A."/>
            <person name="Lutzoni F."/>
            <person name="Magnuson J."/>
            <person name="Mondo S."/>
            <person name="Nolan M."/>
            <person name="Ohm R."/>
            <person name="Pangilinan J."/>
            <person name="Park H.-J."/>
            <person name="Ramirez L."/>
            <person name="Alfaro M."/>
            <person name="Sun H."/>
            <person name="Tritt A."/>
            <person name="Yoshinaga Y."/>
            <person name="Zwiers L.-H."/>
            <person name="Turgeon B."/>
            <person name="Goodwin S."/>
            <person name="Spatafora J."/>
            <person name="Crous P."/>
            <person name="Grigoriev I."/>
        </authorList>
    </citation>
    <scope>NUCLEOTIDE SEQUENCE</scope>
    <source>
        <strain evidence="2">CBS 262.69</strain>
    </source>
</reference>
<keyword evidence="3" id="KW-1185">Reference proteome</keyword>
<feature type="compositionally biased region" description="Polar residues" evidence="1">
    <location>
        <begin position="826"/>
        <end position="842"/>
    </location>
</feature>
<gene>
    <name evidence="2" type="ORF">EJ06DRAFT_558118</name>
</gene>
<dbReference type="OrthoDB" id="5329403at2759"/>
<feature type="region of interest" description="Disordered" evidence="1">
    <location>
        <begin position="32"/>
        <end position="138"/>
    </location>
</feature>
<proteinExistence type="predicted"/>
<feature type="compositionally biased region" description="Basic and acidic residues" evidence="1">
    <location>
        <begin position="41"/>
        <end position="57"/>
    </location>
</feature>
<feature type="region of interest" description="Disordered" evidence="1">
    <location>
        <begin position="814"/>
        <end position="906"/>
    </location>
</feature>
<feature type="compositionally biased region" description="Basic and acidic residues" evidence="1">
    <location>
        <begin position="814"/>
        <end position="824"/>
    </location>
</feature>
<protein>
    <submittedName>
        <fullName evidence="2">Uncharacterized protein</fullName>
    </submittedName>
</protein>
<feature type="compositionally biased region" description="Basic residues" evidence="1">
    <location>
        <begin position="843"/>
        <end position="860"/>
    </location>
</feature>
<sequence length="906" mass="98885">MAAQSKMATPVPELYTAGVRRPARVIPVIPLTFMAKRQGKEKHTERRPSTPPEKNDDSEASYATNGAEGPSSNSTDAPLTPESVNSAIHRENTPSAAPQGDQETATTHVDTPAPATAGNEIPEDNSATSTPEDDSTVAIPVEMRAPDYEHLRQPRPVPAGMAFGAFAGTYDSTPEESYHNSPIHHGGYGHAMGFPPPGLPHPAPQGLVLPGFPPVIHTGHNPEHYVPAPPLPEQVVSNGEDMARANSHSSYGGTFHGPVQSGNVHAASPTFGGHHTPAAPHGPAYYEIQAALDLKNYLMSQLGNRQFADTWVEIYEGDADTPVCSLPFHQVFLARSPTMLQAIVDHSREPLKYKDGLKVLSIRLENSKFLPARTVAQSLQHLYGAPLMSAPMLTLGLLPFKADSEPEYAQKALSRMSDCLQYMSAGMFLQVPPIAMQGLEGAKLLVRWDTIEFALSFCLRNRVSPEWVELARRHLMTPGTPNPFDDRPAFHGDLAGDLLIRVLDFMAHGFPPTFTLDTGAPQLEDNPILPGVTGDQRGSGATNHLLRSIHFGQAQTGEPSFITSILSSILLSLPFDVLGVFFESAILADRLGTTGLSQLMDQIITERENRRALAMYQCRDAVLADPVKWEIIFFKERVVFKPEHPSQFVIRRAQDQGLFSHNAHEDPVQAQHNSMTQDGQLWSEQFDAPPSRPESNPYPMDVPDYMSHGGFQAPGTGMSQGFQSPAHGQTRGSFHGTPVNAFNAVDKTENYHGPGHHPVQVPSSEHRTPQQTADPLVGQLEATVREQLQESIRLLQEPVREPAPSSIPAKFEEFVPEQRQEHYRKTSNASSATSRQKYNKSPTGRKPHKAYAKAARKASRKSSDPGESPPSNAMHKKGKSSTLVLPGAPAWNSDDVAPVVKMPTRR</sequence>
<accession>A0A6G1HQJ1</accession>
<name>A0A6G1HQJ1_9PEZI</name>